<dbReference type="STRING" id="766136.BHF68_07250"/>
<comment type="caution">
    <text evidence="1">The sequence shown here is derived from an EMBL/GenBank/DDBJ whole genome shotgun (WGS) entry which is preliminary data.</text>
</comment>
<dbReference type="OrthoDB" id="2381246at2"/>
<proteinExistence type="predicted"/>
<name>A0A1E5G1R3_9FIRM</name>
<accession>A0A1E5G1R3</accession>
<dbReference type="RefSeq" id="WP_069643431.1">
    <property type="nucleotide sequence ID" value="NZ_MIJE01000030.1"/>
</dbReference>
<organism evidence="1 2">
    <name type="scientific">Desulfuribacillus alkaliarsenatis</name>
    <dbReference type="NCBI Taxonomy" id="766136"/>
    <lineage>
        <taxon>Bacteria</taxon>
        <taxon>Bacillati</taxon>
        <taxon>Bacillota</taxon>
        <taxon>Desulfuribacillia</taxon>
        <taxon>Desulfuribacillales</taxon>
        <taxon>Desulfuribacillaceae</taxon>
        <taxon>Desulfuribacillus</taxon>
    </lineage>
</organism>
<dbReference type="Proteomes" id="UP000094296">
    <property type="component" value="Unassembled WGS sequence"/>
</dbReference>
<keyword evidence="2" id="KW-1185">Reference proteome</keyword>
<gene>
    <name evidence="1" type="ORF">BHF68_07250</name>
</gene>
<sequence length="200" mass="22969">MKHIERMTELTGRYTLDKLVALLPTYQNAGNATEVIWSDGERLIIHKKLKYVLHDFKRKSLYNVDLLMKEQQVCFARKQILPVPISPRCILVPIKYRKPIGENDGAYGYVSVDWIESVEEINSQGLDYSVIILKDNLGELSTITKSRILKQLIMIVQTVGRQSFSNVHANEYCSVYGNAYDTVLENKRNYGVQELVISIK</sequence>
<evidence type="ECO:0000313" key="1">
    <source>
        <dbReference type="EMBL" id="OEF96848.1"/>
    </source>
</evidence>
<dbReference type="EMBL" id="MIJE01000030">
    <property type="protein sequence ID" value="OEF96848.1"/>
    <property type="molecule type" value="Genomic_DNA"/>
</dbReference>
<evidence type="ECO:0000313" key="2">
    <source>
        <dbReference type="Proteomes" id="UP000094296"/>
    </source>
</evidence>
<dbReference type="AlphaFoldDB" id="A0A1E5G1R3"/>
<protein>
    <submittedName>
        <fullName evidence="1">Uncharacterized protein</fullName>
    </submittedName>
</protein>
<reference evidence="1 2" key="1">
    <citation type="submission" date="2016-09" db="EMBL/GenBank/DDBJ databases">
        <title>Draft genome sequence for the type strain of Desulfuribacillus alkaliarsenatis AHT28, an obligately anaerobic, sulfidogenic bacterium isolated from Russian soda lake sediments.</title>
        <authorList>
            <person name="Abin C.A."/>
            <person name="Hollibaugh J.T."/>
        </authorList>
    </citation>
    <scope>NUCLEOTIDE SEQUENCE [LARGE SCALE GENOMIC DNA]</scope>
    <source>
        <strain evidence="1 2">AHT28</strain>
    </source>
</reference>